<dbReference type="GO" id="GO:0006354">
    <property type="term" value="P:DNA-templated transcription elongation"/>
    <property type="evidence" value="ECO:0007669"/>
    <property type="project" value="InterPro"/>
</dbReference>
<dbReference type="InterPro" id="IPR036735">
    <property type="entry name" value="NGN_dom_sf"/>
</dbReference>
<dbReference type="RefSeq" id="WP_015685305.1">
    <property type="nucleotide sequence ID" value="NC_017082.1"/>
</dbReference>
<dbReference type="InterPro" id="IPR006645">
    <property type="entry name" value="NGN-like_dom"/>
</dbReference>
<feature type="domain" description="NusG-like N-terminal" evidence="2">
    <location>
        <begin position="37"/>
        <end position="127"/>
    </location>
</feature>
<keyword evidence="4" id="KW-1185">Reference proteome</keyword>
<dbReference type="Pfam" id="PF02357">
    <property type="entry name" value="NusG"/>
    <property type="match status" value="1"/>
</dbReference>
<dbReference type="Gene3D" id="3.30.70.940">
    <property type="entry name" value="NusG, N-terminal domain"/>
    <property type="match status" value="1"/>
</dbReference>
<proteinExistence type="predicted"/>
<dbReference type="SMART" id="SM00738">
    <property type="entry name" value="NGN"/>
    <property type="match status" value="1"/>
</dbReference>
<keyword evidence="1" id="KW-0804">Transcription</keyword>
<sequence length="196" mass="22428">MTTTKLPAAFSPEVIAELARPYVRFDPRSAQLADGAAAKWYVVEVRSRDVEAELIKRQFGIYVPECEETAISRGRKISRRIAMFPGYVFVFLWDTDANWARLCSIGGVTAVMGTLTDDEIDKIRARENTERPIELQWFEVRPALQKKAGRRWRKSRKPILEQDEIVVVRSWSAFEDAIAKLDSEGRTQALRSYISS</sequence>
<evidence type="ECO:0000313" key="3">
    <source>
        <dbReference type="EMBL" id="BAL75985.1"/>
    </source>
</evidence>
<dbReference type="EMBL" id="AP012279">
    <property type="protein sequence ID" value="BAL75985.1"/>
    <property type="molecule type" value="Genomic_DNA"/>
</dbReference>
<name>A0AAI8QC29_9BRAD</name>
<dbReference type="AlphaFoldDB" id="A0AAI8QC29"/>
<reference evidence="3 4" key="1">
    <citation type="journal article" date="2012" name="Microbes Environ.">
        <title>Complete genome sequence of Bradyrhizobium sp. S23321: insights into symbiosis evolution in soil oligotrophs.</title>
        <authorList>
            <person name="Okubo T."/>
            <person name="Tsukui T."/>
            <person name="Maita H."/>
            <person name="Okamoto S."/>
            <person name="Oshima K."/>
            <person name="Fujisawa T."/>
            <person name="Saito A."/>
            <person name="Futamata H."/>
            <person name="Hattori R."/>
            <person name="Shimomura Y."/>
            <person name="Haruta S."/>
            <person name="Morimoto S."/>
            <person name="Wang Y."/>
            <person name="Sakai Y."/>
            <person name="Hattori M."/>
            <person name="Aizawa S."/>
            <person name="Nagashima K.V.P."/>
            <person name="Masuda S."/>
            <person name="Hattori T."/>
            <person name="Yamashita A."/>
            <person name="Bao Z."/>
            <person name="Hayatsu M."/>
            <person name="Kajiya-Kanegae H."/>
            <person name="Yoshinaga I."/>
            <person name="Sakamoto K."/>
            <person name="Toyota K."/>
            <person name="Nakao M."/>
            <person name="Kohara M."/>
            <person name="Anda M."/>
            <person name="Niwa R."/>
            <person name="Jung-Hwan P."/>
            <person name="Sameshima-Saito R."/>
            <person name="Tokuda S."/>
            <person name="Yamamoto S."/>
            <person name="Yamamoto S."/>
            <person name="Yokoyama T."/>
            <person name="Akutsu T."/>
            <person name="Nakamura Y."/>
            <person name="Nakahira-Yanaka Y."/>
            <person name="Takada Hoshino Y."/>
            <person name="Hirakawa H."/>
            <person name="Mitsui H."/>
            <person name="Terasawa K."/>
            <person name="Itakura M."/>
            <person name="Sato S."/>
            <person name="Ikeda-Ohtsubo W."/>
            <person name="Sakakura N."/>
            <person name="Kaminuma E."/>
            <person name="Minamisawa K."/>
        </authorList>
    </citation>
    <scope>NUCLEOTIDE SEQUENCE [LARGE SCALE GENOMIC DNA]</scope>
    <source>
        <strain evidence="3 4">S23321</strain>
    </source>
</reference>
<evidence type="ECO:0000313" key="4">
    <source>
        <dbReference type="Proteomes" id="UP000007886"/>
    </source>
</evidence>
<evidence type="ECO:0000259" key="2">
    <source>
        <dbReference type="SMART" id="SM00738"/>
    </source>
</evidence>
<evidence type="ECO:0000256" key="1">
    <source>
        <dbReference type="ARBA" id="ARBA00023163"/>
    </source>
</evidence>
<organism evidence="3 4">
    <name type="scientific">Bradyrhizobium cosmicum</name>
    <dbReference type="NCBI Taxonomy" id="1404864"/>
    <lineage>
        <taxon>Bacteria</taxon>
        <taxon>Pseudomonadati</taxon>
        <taxon>Pseudomonadota</taxon>
        <taxon>Alphaproteobacteria</taxon>
        <taxon>Hyphomicrobiales</taxon>
        <taxon>Nitrobacteraceae</taxon>
        <taxon>Bradyrhizobium</taxon>
    </lineage>
</organism>
<accession>A0AAI8QC29</accession>
<gene>
    <name evidence="3" type="ORF">S23_27730</name>
</gene>
<dbReference type="KEGG" id="brs:S23_27730"/>
<dbReference type="Proteomes" id="UP000007886">
    <property type="component" value="Chromosome"/>
</dbReference>
<protein>
    <recommendedName>
        <fullName evidence="2">NusG-like N-terminal domain-containing protein</fullName>
    </recommendedName>
</protein>
<dbReference type="SUPFAM" id="SSF82679">
    <property type="entry name" value="N-utilization substance G protein NusG, N-terminal domain"/>
    <property type="match status" value="1"/>
</dbReference>